<dbReference type="PROSITE" id="PS50097">
    <property type="entry name" value="BTB"/>
    <property type="match status" value="1"/>
</dbReference>
<dbReference type="AlphaFoldDB" id="A0A834I662"/>
<dbReference type="SUPFAM" id="SSF54695">
    <property type="entry name" value="POZ domain"/>
    <property type="match status" value="2"/>
</dbReference>
<dbReference type="CDD" id="cd14733">
    <property type="entry name" value="BACK"/>
    <property type="match status" value="1"/>
</dbReference>
<evidence type="ECO:0000313" key="2">
    <source>
        <dbReference type="EMBL" id="KAF7275267.1"/>
    </source>
</evidence>
<gene>
    <name evidence="2" type="ORF">GWI33_012020</name>
</gene>
<dbReference type="CDD" id="cd18186">
    <property type="entry name" value="BTB_POZ_ZBTB_KLHL-like"/>
    <property type="match status" value="1"/>
</dbReference>
<organism evidence="2 3">
    <name type="scientific">Rhynchophorus ferrugineus</name>
    <name type="common">Red palm weevil</name>
    <name type="synonym">Curculio ferrugineus</name>
    <dbReference type="NCBI Taxonomy" id="354439"/>
    <lineage>
        <taxon>Eukaryota</taxon>
        <taxon>Metazoa</taxon>
        <taxon>Ecdysozoa</taxon>
        <taxon>Arthropoda</taxon>
        <taxon>Hexapoda</taxon>
        <taxon>Insecta</taxon>
        <taxon>Pterygota</taxon>
        <taxon>Neoptera</taxon>
        <taxon>Endopterygota</taxon>
        <taxon>Coleoptera</taxon>
        <taxon>Polyphaga</taxon>
        <taxon>Cucujiformia</taxon>
        <taxon>Curculionidae</taxon>
        <taxon>Dryophthorinae</taxon>
        <taxon>Rhynchophorus</taxon>
    </lineage>
</organism>
<feature type="domain" description="BTB" evidence="1">
    <location>
        <begin position="612"/>
        <end position="681"/>
    </location>
</feature>
<protein>
    <recommendedName>
        <fullName evidence="1">BTB domain-containing protein</fullName>
    </recommendedName>
</protein>
<sequence length="791" mass="91471">MVEKAFMGTWEVVNCVLNNFERRSITENDMLGIRFTLSKNGDVSWKIPDKLKCIPLFQCETYEYHVTTSGLKNVTYVDICFGAYVGQIFEFRIYNIKPKKRIILSGDDLCEMDCRHVDEPLNSNRYSAPYSLLPALEEGYFSDATITAKNKRQFKVHKTVLSLQGAGINWDSDPPPFSHLSEDTLGTILYFLYAECLPEDLSESTAKEIIKAVSDYKCLEKLVQSCQKYLDRTALRDDILRLLNDMHVGMDKIADYISPSAVEYSSKQNACWANPATLYNAIKHCFREEFVVIAKFIQFCDIFANKEHNLSNEEQDEILHVLKYKVPIYKQQFRKFLKGLKKIYRSMTTAQRVEMATFIVPEIEPALSMVITLLEDIDVIIQQIIQKQSETNSDIYLKYDDQITYMTKATSSNELKCLIAVRENVKMLLEALILRREQYTLRTTQEQVHVIGRILDFFVKEELPVFLIRLDEIVDVFDEKLELNEFKFFFKVETSKVTYVLEKLREQIDCVQSIISKICDLVQHDNFTQTIQCLGLMPTVKDTIPESSGNDTKPVFNGSSQGFRELNLIKSLCIPPRVQDSLLSKNSVELFVNQTDTDMEFEVIGDTKESSGDSEIPSAPERQIFKAHRVIVAARCDWFRRALLSGMKEAINKKIEIHDTNPTIFKLFLEYLYGGNLQKKDLSMEQLLELLLLSDRYEMDTLKNTCEYFLKSSIETDTALYLLGVADQYNANILKRRCIRYIADHNELTENEEFYDLPLPLQSEIFDIIWTRPKTPPDSDHDYVAEIVYSS</sequence>
<accession>A0A834I662</accession>
<keyword evidence="3" id="KW-1185">Reference proteome</keyword>
<dbReference type="OrthoDB" id="684045at2759"/>
<reference evidence="2" key="1">
    <citation type="submission" date="2020-08" db="EMBL/GenBank/DDBJ databases">
        <title>Genome sequencing and assembly of the red palm weevil Rhynchophorus ferrugineus.</title>
        <authorList>
            <person name="Dias G.B."/>
            <person name="Bergman C.M."/>
            <person name="Manee M."/>
        </authorList>
    </citation>
    <scope>NUCLEOTIDE SEQUENCE</scope>
    <source>
        <strain evidence="2">AA-2017</strain>
        <tissue evidence="2">Whole larva</tissue>
    </source>
</reference>
<feature type="non-terminal residue" evidence="2">
    <location>
        <position position="1"/>
    </location>
</feature>
<dbReference type="Proteomes" id="UP000625711">
    <property type="component" value="Unassembled WGS sequence"/>
</dbReference>
<comment type="caution">
    <text evidence="2">The sequence shown here is derived from an EMBL/GenBank/DDBJ whole genome shotgun (WGS) entry which is preliminary data.</text>
</comment>
<dbReference type="InterPro" id="IPR000210">
    <property type="entry name" value="BTB/POZ_dom"/>
</dbReference>
<dbReference type="Gene3D" id="3.30.710.10">
    <property type="entry name" value="Potassium Channel Kv1.1, Chain A"/>
    <property type="match status" value="2"/>
</dbReference>
<evidence type="ECO:0000313" key="3">
    <source>
        <dbReference type="Proteomes" id="UP000625711"/>
    </source>
</evidence>
<proteinExistence type="predicted"/>
<dbReference type="SMART" id="SM00225">
    <property type="entry name" value="BTB"/>
    <property type="match status" value="2"/>
</dbReference>
<dbReference type="Pfam" id="PF00651">
    <property type="entry name" value="BTB"/>
    <property type="match status" value="1"/>
</dbReference>
<evidence type="ECO:0000259" key="1">
    <source>
        <dbReference type="PROSITE" id="PS50097"/>
    </source>
</evidence>
<dbReference type="InterPro" id="IPR011333">
    <property type="entry name" value="SKP1/BTB/POZ_sf"/>
</dbReference>
<name>A0A834I662_RHYFE</name>
<dbReference type="PANTHER" id="PTHR24413">
    <property type="entry name" value="SPECKLE-TYPE POZ PROTEIN"/>
    <property type="match status" value="1"/>
</dbReference>
<dbReference type="EMBL" id="JAACXV010010940">
    <property type="protein sequence ID" value="KAF7275267.1"/>
    <property type="molecule type" value="Genomic_DNA"/>
</dbReference>